<organism evidence="1 2">
    <name type="scientific">Mucilaginibacter gotjawali</name>
    <dbReference type="NCBI Taxonomy" id="1550579"/>
    <lineage>
        <taxon>Bacteria</taxon>
        <taxon>Pseudomonadati</taxon>
        <taxon>Bacteroidota</taxon>
        <taxon>Sphingobacteriia</taxon>
        <taxon>Sphingobacteriales</taxon>
        <taxon>Sphingobacteriaceae</taxon>
        <taxon>Mucilaginibacter</taxon>
    </lineage>
</organism>
<dbReference type="OrthoDB" id="1446067at2"/>
<evidence type="ECO:0000313" key="2">
    <source>
        <dbReference type="Proteomes" id="UP000539265"/>
    </source>
</evidence>
<name>A0A839SAD3_9SPHI</name>
<protein>
    <submittedName>
        <fullName evidence="1">Uncharacterized protein</fullName>
    </submittedName>
</protein>
<dbReference type="RefSeq" id="WP_096356345.1">
    <property type="nucleotide sequence ID" value="NZ_AP017313.1"/>
</dbReference>
<sequence length="103" mass="11700">MKEINLQILLSNVESNGTINSLLDRGLGFKDIADLTEAALIDGFIIYSTEEMKLSEAGLEKLSELRSQMKRVSKKEWIDPEEKSKISKINLDFIFLPEQDDIP</sequence>
<dbReference type="AlphaFoldDB" id="A0A839SAD3"/>
<reference evidence="1" key="1">
    <citation type="submission" date="2020-08" db="EMBL/GenBank/DDBJ databases">
        <title>Genomic Encyclopedia of Type Strains, Phase III (KMG-III): the genomes of soil and plant-associated and newly described type strains.</title>
        <authorList>
            <person name="Whitman W."/>
        </authorList>
    </citation>
    <scope>NUCLEOTIDE SEQUENCE [LARGE SCALE GENOMIC DNA]</scope>
    <source>
        <strain evidence="1">CECT 8628</strain>
    </source>
</reference>
<dbReference type="EMBL" id="JACHWX010000002">
    <property type="protein sequence ID" value="MBB3054786.1"/>
    <property type="molecule type" value="Genomic_DNA"/>
</dbReference>
<gene>
    <name evidence="1" type="ORF">FHS11_001196</name>
</gene>
<comment type="caution">
    <text evidence="1">The sequence shown here is derived from an EMBL/GenBank/DDBJ whole genome shotgun (WGS) entry which is preliminary data.</text>
</comment>
<evidence type="ECO:0000313" key="1">
    <source>
        <dbReference type="EMBL" id="MBB3054786.1"/>
    </source>
</evidence>
<proteinExistence type="predicted"/>
<accession>A0A839SAD3</accession>
<keyword evidence="2" id="KW-1185">Reference proteome</keyword>
<dbReference type="Proteomes" id="UP000539265">
    <property type="component" value="Unassembled WGS sequence"/>
</dbReference>